<dbReference type="Gene3D" id="3.40.50.300">
    <property type="entry name" value="P-loop containing nucleotide triphosphate hydrolases"/>
    <property type="match status" value="1"/>
</dbReference>
<evidence type="ECO:0000256" key="2">
    <source>
        <dbReference type="ARBA" id="ARBA00022840"/>
    </source>
</evidence>
<dbReference type="InterPro" id="IPR013641">
    <property type="entry name" value="KTI12/PSTK"/>
</dbReference>
<dbReference type="SUPFAM" id="SSF52540">
    <property type="entry name" value="P-loop containing nucleoside triphosphate hydrolases"/>
    <property type="match status" value="1"/>
</dbReference>
<reference evidence="3" key="2">
    <citation type="submission" date="2025-09" db="UniProtKB">
        <authorList>
            <consortium name="Ensembl"/>
        </authorList>
    </citation>
    <scope>IDENTIFICATION</scope>
</reference>
<dbReference type="STRING" id="1676925.ENSPKIP00000016907"/>
<dbReference type="InterPro" id="IPR027417">
    <property type="entry name" value="P-loop_NTPase"/>
</dbReference>
<keyword evidence="2" id="KW-0067">ATP-binding</keyword>
<dbReference type="PANTHER" id="PTHR20873">
    <property type="entry name" value="L-SERYL-TRNA(SEC) KINASE"/>
    <property type="match status" value="1"/>
</dbReference>
<dbReference type="GeneTree" id="ENSGT00390000017554"/>
<organism evidence="3 4">
    <name type="scientific">Paramormyrops kingsleyae</name>
    <dbReference type="NCBI Taxonomy" id="1676925"/>
    <lineage>
        <taxon>Eukaryota</taxon>
        <taxon>Metazoa</taxon>
        <taxon>Chordata</taxon>
        <taxon>Craniata</taxon>
        <taxon>Vertebrata</taxon>
        <taxon>Euteleostomi</taxon>
        <taxon>Actinopterygii</taxon>
        <taxon>Neopterygii</taxon>
        <taxon>Teleostei</taxon>
        <taxon>Osteoglossocephala</taxon>
        <taxon>Osteoglossomorpha</taxon>
        <taxon>Osteoglossiformes</taxon>
        <taxon>Mormyridae</taxon>
        <taxon>Paramormyrops</taxon>
    </lineage>
</organism>
<keyword evidence="4" id="KW-1185">Reference proteome</keyword>
<dbReference type="InterPro" id="IPR052648">
    <property type="entry name" value="Ser-tRNA(Sec)_kinase"/>
</dbReference>
<name>A0A3B3RE57_9TELE</name>
<keyword evidence="1" id="KW-0547">Nucleotide-binding</keyword>
<dbReference type="GO" id="GO:0016301">
    <property type="term" value="F:kinase activity"/>
    <property type="evidence" value="ECO:0007669"/>
    <property type="project" value="TreeGrafter"/>
</dbReference>
<evidence type="ECO:0000256" key="1">
    <source>
        <dbReference type="ARBA" id="ARBA00022741"/>
    </source>
</evidence>
<dbReference type="GO" id="GO:0000049">
    <property type="term" value="F:tRNA binding"/>
    <property type="evidence" value="ECO:0007669"/>
    <property type="project" value="TreeGrafter"/>
</dbReference>
<protein>
    <submittedName>
        <fullName evidence="3">Phosphoseryl-tRNA kinase</fullName>
    </submittedName>
</protein>
<proteinExistence type="predicted"/>
<dbReference type="PANTHER" id="PTHR20873:SF0">
    <property type="entry name" value="L-SERYL-TRNA(SEC) KINASE"/>
    <property type="match status" value="1"/>
</dbReference>
<accession>A0A3B3RE57</accession>
<evidence type="ECO:0000313" key="4">
    <source>
        <dbReference type="Proteomes" id="UP000261540"/>
    </source>
</evidence>
<evidence type="ECO:0000313" key="3">
    <source>
        <dbReference type="Ensembl" id="ENSPKIP00000016907.1"/>
    </source>
</evidence>
<dbReference type="AlphaFoldDB" id="A0A3B3RE57"/>
<dbReference type="Proteomes" id="UP000261540">
    <property type="component" value="Unplaced"/>
</dbReference>
<dbReference type="Ensembl" id="ENSPKIT00000041410.1">
    <property type="protein sequence ID" value="ENSPKIP00000016907.1"/>
    <property type="gene ID" value="ENSPKIG00000003035.1"/>
</dbReference>
<dbReference type="Pfam" id="PF08433">
    <property type="entry name" value="KTI12"/>
    <property type="match status" value="1"/>
</dbReference>
<sequence>MEALAKPVSSENARTCLCVLCGLPAAGKSTLVQVLSESLRKRGWGCCVLCYDDLIPDEAYQLRIAESDELSHAQTHWKVSRREVLQRLEQLLKRDHAPLRAPEPSFGEDTWTRFLRAAHDAAESSCHLPHGPATLVILLDDNFYYQSMRYEVYQLARKHSLGFCQLHVHCPVNSCLSRNQARSRPLPDEVVVEMAKRMEAPNPVRNGWEQRSLTLTSDGAFSPQDVELSVGLIAAAMDDPLCPIQDDTEQKEADRLSCASSVVHQADQACRRLVSRAMQGARERKVPPESMKSLATELNQLKTRSLDDLRKAALGGHPTSPGGSGDLERAVSGAVAAFERETSNCIRRYSRGNAEL</sequence>
<reference evidence="3" key="1">
    <citation type="submission" date="2025-08" db="UniProtKB">
        <authorList>
            <consortium name="Ensembl"/>
        </authorList>
    </citation>
    <scope>IDENTIFICATION</scope>
</reference>
<dbReference type="OrthoDB" id="9972657at2759"/>
<dbReference type="GO" id="GO:0005524">
    <property type="term" value="F:ATP binding"/>
    <property type="evidence" value="ECO:0007669"/>
    <property type="project" value="UniProtKB-KW"/>
</dbReference>